<keyword evidence="4" id="KW-1185">Reference proteome</keyword>
<dbReference type="EMBL" id="JACHJO010000002">
    <property type="protein sequence ID" value="MBB6118757.1"/>
    <property type="molecule type" value="Genomic_DNA"/>
</dbReference>
<dbReference type="AlphaFoldDB" id="A0A841IJ39"/>
<dbReference type="Pfam" id="PF14258">
    <property type="entry name" value="DUF4350"/>
    <property type="match status" value="1"/>
</dbReference>
<keyword evidence="1" id="KW-0472">Membrane</keyword>
<dbReference type="InterPro" id="IPR025646">
    <property type="entry name" value="DUF4350"/>
</dbReference>
<keyword evidence="1" id="KW-0812">Transmembrane</keyword>
<reference evidence="3 4" key="1">
    <citation type="submission" date="2020-08" db="EMBL/GenBank/DDBJ databases">
        <title>Genomic Encyclopedia of Type Strains, Phase III (KMG-III): the genomes of soil and plant-associated and newly described type strains.</title>
        <authorList>
            <person name="Whitman W."/>
        </authorList>
    </citation>
    <scope>NUCLEOTIDE SEQUENCE [LARGE SCALE GENOMIC DNA]</scope>
    <source>
        <strain evidence="3 4">CECT 8712</strain>
    </source>
</reference>
<feature type="domain" description="DUF4350" evidence="2">
    <location>
        <begin position="56"/>
        <end position="232"/>
    </location>
</feature>
<keyword evidence="1" id="KW-1133">Transmembrane helix</keyword>
<evidence type="ECO:0000313" key="3">
    <source>
        <dbReference type="EMBL" id="MBB6118757.1"/>
    </source>
</evidence>
<proteinExistence type="predicted"/>
<evidence type="ECO:0000256" key="1">
    <source>
        <dbReference type="SAM" id="Phobius"/>
    </source>
</evidence>
<evidence type="ECO:0000259" key="2">
    <source>
        <dbReference type="Pfam" id="PF14258"/>
    </source>
</evidence>
<name>A0A841IJ39_9ACTN</name>
<comment type="caution">
    <text evidence="3">The sequence shown here is derived from an EMBL/GenBank/DDBJ whole genome shotgun (WGS) entry which is preliminary data.</text>
</comment>
<feature type="transmembrane region" description="Helical" evidence="1">
    <location>
        <begin position="26"/>
        <end position="44"/>
    </location>
</feature>
<accession>A0A841IJ39</accession>
<dbReference type="Proteomes" id="UP000536604">
    <property type="component" value="Unassembled WGS sequence"/>
</dbReference>
<gene>
    <name evidence="3" type="ORF">FHS13_000689</name>
</gene>
<evidence type="ECO:0000313" key="4">
    <source>
        <dbReference type="Proteomes" id="UP000536604"/>
    </source>
</evidence>
<sequence length="395" mass="40993">MTTASPQVPTEAPGSRARGAWHALRFPLAVAAVLLTVSVLASLGSEQFPTGHLEPGSVEPDGTRALVNVLREDREVEVVRSSEAAAEAVSGAGDAVLVLTMDHRLLPEELERLAGLGADTVLVQPGVNTLEAFAPGVEVSGRSDGESLLGGFSGAGLEPHCDLPAAAAAGPVHLDGELYTASAGTGCYPGGTGDALVRVERDGAAITVLGTGTPLVNDALDRAGNAALALNVMDADTVVWLRPDPPQQEGGASPVELLPPGLRWSLLPLLLTLALLALWQGRRLGALVPEALPVVVRASETTEGRAGLYRSRQARDRVASALRSGFLERNVPRLGLGADASPAAVVSALADRTGDAPEELRALLYPGSPDPWTADDEALLRLADGLDERVRRLQR</sequence>
<organism evidence="3 4">
    <name type="scientific">Nocardiopsis algeriensis</name>
    <dbReference type="NCBI Taxonomy" id="1478215"/>
    <lineage>
        <taxon>Bacteria</taxon>
        <taxon>Bacillati</taxon>
        <taxon>Actinomycetota</taxon>
        <taxon>Actinomycetes</taxon>
        <taxon>Streptosporangiales</taxon>
        <taxon>Nocardiopsidaceae</taxon>
        <taxon>Nocardiopsis</taxon>
    </lineage>
</organism>
<protein>
    <recommendedName>
        <fullName evidence="2">DUF4350 domain-containing protein</fullName>
    </recommendedName>
</protein>
<dbReference type="RefSeq" id="WP_184287325.1">
    <property type="nucleotide sequence ID" value="NZ_JACHJO010000002.1"/>
</dbReference>